<feature type="transmembrane region" description="Helical" evidence="1">
    <location>
        <begin position="47"/>
        <end position="70"/>
    </location>
</feature>
<dbReference type="Gene3D" id="3.60.10.10">
    <property type="entry name" value="Endonuclease/exonuclease/phosphatase"/>
    <property type="match status" value="1"/>
</dbReference>
<sequence length="334" mass="35224">MVRERRKVASAGRRTAIAVGVLCALLATVLAILYAVPELQPLSTFTAMASALIPYGVLAWGMAVLGILIGGRGLQRLWLVPPLVMLLVQAGWARPYWPVAPPPSASEQGLRVFSANLHNGDADPAATAAAIRAAAPDVVILIEVDDAFLAAPTVRDALAAHTHRVGRSVPGEAPDPSTMMIASTRPLTELGRLPGRFDQYLVGVAGHDTNRPWTLAAVHTINMLTGGRAWDDEAAALARALAPHRGGPLIVAGDFNATVEQQPMRRLWEAGLRNGAADAGAGWVPTYDAGLAPRVAFVAIDHAVTSPSVRVTRFVTVALPGTDHRAISFTAQRV</sequence>
<protein>
    <submittedName>
        <fullName evidence="3">Endonuclease/exonuclease/phosphatase family protein</fullName>
    </submittedName>
</protein>
<dbReference type="Proteomes" id="UP000501058">
    <property type="component" value="Chromosome"/>
</dbReference>
<dbReference type="GO" id="GO:0004527">
    <property type="term" value="F:exonuclease activity"/>
    <property type="evidence" value="ECO:0007669"/>
    <property type="project" value="UniProtKB-KW"/>
</dbReference>
<keyword evidence="3" id="KW-0540">Nuclease</keyword>
<feature type="transmembrane region" description="Helical" evidence="1">
    <location>
        <begin position="77"/>
        <end position="97"/>
    </location>
</feature>
<dbReference type="InterPro" id="IPR005135">
    <property type="entry name" value="Endo/exonuclease/phosphatase"/>
</dbReference>
<dbReference type="EMBL" id="CP049865">
    <property type="protein sequence ID" value="QIK71100.1"/>
    <property type="molecule type" value="Genomic_DNA"/>
</dbReference>
<proteinExistence type="predicted"/>
<dbReference type="GO" id="GO:0004519">
    <property type="term" value="F:endonuclease activity"/>
    <property type="evidence" value="ECO:0007669"/>
    <property type="project" value="UniProtKB-KW"/>
</dbReference>
<keyword evidence="3" id="KW-0255">Endonuclease</keyword>
<reference evidence="3 4" key="1">
    <citation type="submission" date="2020-03" db="EMBL/GenBank/DDBJ databases">
        <title>Propioniciclava sp. nov., isolated from Hydrophilus acuminatus.</title>
        <authorList>
            <person name="Hyun D.-W."/>
            <person name="Bae J.-W."/>
        </authorList>
    </citation>
    <scope>NUCLEOTIDE SEQUENCE [LARGE SCALE GENOMIC DNA]</scope>
    <source>
        <strain evidence="3 4">HDW11</strain>
    </source>
</reference>
<keyword evidence="3" id="KW-0378">Hydrolase</keyword>
<accession>A0A6G7Y2P0</accession>
<dbReference type="KEGG" id="prv:G7070_00855"/>
<feature type="domain" description="Endonuclease/exonuclease/phosphatase" evidence="2">
    <location>
        <begin position="114"/>
        <end position="324"/>
    </location>
</feature>
<name>A0A6G7Y2P0_9ACTN</name>
<keyword evidence="1" id="KW-0472">Membrane</keyword>
<keyword evidence="1" id="KW-0812">Transmembrane</keyword>
<evidence type="ECO:0000313" key="3">
    <source>
        <dbReference type="EMBL" id="QIK71100.1"/>
    </source>
</evidence>
<evidence type="ECO:0000259" key="2">
    <source>
        <dbReference type="Pfam" id="PF03372"/>
    </source>
</evidence>
<dbReference type="RefSeq" id="WP_166231108.1">
    <property type="nucleotide sequence ID" value="NZ_CP049865.1"/>
</dbReference>
<dbReference type="AlphaFoldDB" id="A0A6G7Y2P0"/>
<keyword evidence="3" id="KW-0269">Exonuclease</keyword>
<organism evidence="3 4">
    <name type="scientific">Propioniciclava coleopterorum</name>
    <dbReference type="NCBI Taxonomy" id="2714937"/>
    <lineage>
        <taxon>Bacteria</taxon>
        <taxon>Bacillati</taxon>
        <taxon>Actinomycetota</taxon>
        <taxon>Actinomycetes</taxon>
        <taxon>Propionibacteriales</taxon>
        <taxon>Propionibacteriaceae</taxon>
        <taxon>Propioniciclava</taxon>
    </lineage>
</organism>
<keyword evidence="1" id="KW-1133">Transmembrane helix</keyword>
<dbReference type="SUPFAM" id="SSF56219">
    <property type="entry name" value="DNase I-like"/>
    <property type="match status" value="1"/>
</dbReference>
<evidence type="ECO:0000313" key="4">
    <source>
        <dbReference type="Proteomes" id="UP000501058"/>
    </source>
</evidence>
<keyword evidence="4" id="KW-1185">Reference proteome</keyword>
<dbReference type="Pfam" id="PF03372">
    <property type="entry name" value="Exo_endo_phos"/>
    <property type="match status" value="1"/>
</dbReference>
<gene>
    <name evidence="3" type="ORF">G7070_00855</name>
</gene>
<evidence type="ECO:0000256" key="1">
    <source>
        <dbReference type="SAM" id="Phobius"/>
    </source>
</evidence>
<dbReference type="InterPro" id="IPR036691">
    <property type="entry name" value="Endo/exonu/phosph_ase_sf"/>
</dbReference>